<protein>
    <submittedName>
        <fullName evidence="1">Uncharacterized protein</fullName>
    </submittedName>
</protein>
<proteinExistence type="predicted"/>
<dbReference type="RefSeq" id="WP_054290186.1">
    <property type="nucleotide sequence ID" value="NZ_CP012752.1"/>
</dbReference>
<dbReference type="OrthoDB" id="9980577at2"/>
<reference evidence="1 2" key="1">
    <citation type="submission" date="2015-07" db="EMBL/GenBank/DDBJ databases">
        <title>Genome sequencing of Kibdelosporangium phytohabitans.</title>
        <authorList>
            <person name="Qin S."/>
            <person name="Xing K."/>
        </authorList>
    </citation>
    <scope>NUCLEOTIDE SEQUENCE [LARGE SCALE GENOMIC DNA]</scope>
    <source>
        <strain evidence="1 2">KLBMP1111</strain>
    </source>
</reference>
<keyword evidence="2" id="KW-1185">Reference proteome</keyword>
<name>A0A0N7F3C9_9PSEU</name>
<accession>A0A0N7F3C9</accession>
<sequence length="130" mass="13728">MDTRFVGERLYVDAAAKQKLKDAATGWEPAKPGWTAEVHSLLVPKIATPESGVRSTAYSREFGSKNNHYHGGFTVHIPEGILYFNGSSQGAVAAGKRGAGILARLVPRTLSERERGCGGAPVRGGGEGCC</sequence>
<dbReference type="AlphaFoldDB" id="A0A0N7F3C9"/>
<organism evidence="1 2">
    <name type="scientific">Kibdelosporangium phytohabitans</name>
    <dbReference type="NCBI Taxonomy" id="860235"/>
    <lineage>
        <taxon>Bacteria</taxon>
        <taxon>Bacillati</taxon>
        <taxon>Actinomycetota</taxon>
        <taxon>Actinomycetes</taxon>
        <taxon>Pseudonocardiales</taxon>
        <taxon>Pseudonocardiaceae</taxon>
        <taxon>Kibdelosporangium</taxon>
    </lineage>
</organism>
<dbReference type="EMBL" id="CP012752">
    <property type="protein sequence ID" value="ALG08279.1"/>
    <property type="molecule type" value="Genomic_DNA"/>
</dbReference>
<evidence type="ECO:0000313" key="1">
    <source>
        <dbReference type="EMBL" id="ALG08279.1"/>
    </source>
</evidence>
<evidence type="ECO:0000313" key="2">
    <source>
        <dbReference type="Proteomes" id="UP000063699"/>
    </source>
</evidence>
<dbReference type="KEGG" id="kphy:AOZ06_16410"/>
<dbReference type="Proteomes" id="UP000063699">
    <property type="component" value="Chromosome"/>
</dbReference>
<gene>
    <name evidence="1" type="ORF">AOZ06_16410</name>
</gene>